<dbReference type="RefSeq" id="WP_179912244.1">
    <property type="nucleotide sequence ID" value="NZ_JACBYE010000003.1"/>
</dbReference>
<dbReference type="InterPro" id="IPR035093">
    <property type="entry name" value="RelE/ParE_toxin_dom_sf"/>
</dbReference>
<organism evidence="3 4">
    <name type="scientific">Sanguibacter inulinus</name>
    <dbReference type="NCBI Taxonomy" id="60922"/>
    <lineage>
        <taxon>Bacteria</taxon>
        <taxon>Bacillati</taxon>
        <taxon>Actinomycetota</taxon>
        <taxon>Actinomycetes</taxon>
        <taxon>Micrococcales</taxon>
        <taxon>Sanguibacteraceae</taxon>
        <taxon>Sanguibacter</taxon>
    </lineage>
</organism>
<sequence length="87" mass="9763">MTYRVLLAPPARRALETTLPEAVAAAAWEFIRGPLAEGPLRVGKPLQGELTGMWSARRGEYRIVYTVQGDVVTITVLRISHRRDAYR</sequence>
<evidence type="ECO:0000256" key="2">
    <source>
        <dbReference type="ARBA" id="ARBA00022649"/>
    </source>
</evidence>
<comment type="caution">
    <text evidence="3">The sequence shown here is derived from an EMBL/GenBank/DDBJ whole genome shotgun (WGS) entry which is preliminary data.</text>
</comment>
<name>A0A853EPG0_9MICO</name>
<dbReference type="PANTHER" id="PTHR35601:SF1">
    <property type="entry name" value="TOXIN RELE"/>
    <property type="match status" value="1"/>
</dbReference>
<evidence type="ECO:0000313" key="4">
    <source>
        <dbReference type="Proteomes" id="UP000561011"/>
    </source>
</evidence>
<dbReference type="Pfam" id="PF05016">
    <property type="entry name" value="ParE_toxin"/>
    <property type="match status" value="1"/>
</dbReference>
<dbReference type="Proteomes" id="UP000561011">
    <property type="component" value="Unassembled WGS sequence"/>
</dbReference>
<keyword evidence="4" id="KW-1185">Reference proteome</keyword>
<dbReference type="Gene3D" id="3.30.2310.20">
    <property type="entry name" value="RelE-like"/>
    <property type="match status" value="1"/>
</dbReference>
<dbReference type="SUPFAM" id="SSF143011">
    <property type="entry name" value="RelE-like"/>
    <property type="match status" value="1"/>
</dbReference>
<dbReference type="PANTHER" id="PTHR35601">
    <property type="entry name" value="TOXIN RELE"/>
    <property type="match status" value="1"/>
</dbReference>
<evidence type="ECO:0000313" key="3">
    <source>
        <dbReference type="EMBL" id="NYS92366.1"/>
    </source>
</evidence>
<accession>A0A853EPG0</accession>
<dbReference type="EMBL" id="JACBYE010000003">
    <property type="protein sequence ID" value="NYS92366.1"/>
    <property type="molecule type" value="Genomic_DNA"/>
</dbReference>
<dbReference type="AlphaFoldDB" id="A0A853EPG0"/>
<dbReference type="InterPro" id="IPR007712">
    <property type="entry name" value="RelE/ParE_toxin"/>
</dbReference>
<comment type="similarity">
    <text evidence="1">Belongs to the RelE toxin family.</text>
</comment>
<proteinExistence type="inferred from homology"/>
<keyword evidence="2" id="KW-1277">Toxin-antitoxin system</keyword>
<gene>
    <name evidence="3" type="ORF">HZZ10_02315</name>
</gene>
<reference evidence="3 4" key="1">
    <citation type="submission" date="2020-07" db="EMBL/GenBank/DDBJ databases">
        <title>MOT database genomes.</title>
        <authorList>
            <person name="Joseph S."/>
            <person name="Aduse-Opoku J."/>
            <person name="Hashim A."/>
            <person name="Wade W."/>
            <person name="Curtis M."/>
        </authorList>
    </citation>
    <scope>NUCLEOTIDE SEQUENCE [LARGE SCALE GENOMIC DNA]</scope>
    <source>
        <strain evidence="3 4">DSM 100099</strain>
    </source>
</reference>
<protein>
    <submittedName>
        <fullName evidence="3">Type II toxin-antitoxin system RelE/ParE family toxin</fullName>
    </submittedName>
</protein>
<evidence type="ECO:0000256" key="1">
    <source>
        <dbReference type="ARBA" id="ARBA00006226"/>
    </source>
</evidence>